<dbReference type="Proteomes" id="UP000501346">
    <property type="component" value="Chromosome ScXVI"/>
</dbReference>
<evidence type="ECO:0000313" key="1">
    <source>
        <dbReference type="EMBL" id="QID82819.1"/>
    </source>
</evidence>
<sequence length="633" mass="71053">MDYEEILFGLQPILNASSIKDVPMNDVYLGSYLAVMDQLAVSLREPSNRDIVGKTGLLLNLVRVLEQALDICFHDTSISINDKIAFYEISSEVIRCIANAIIDNDDNREILLDSGGKKLLNYYIGGVLQLDEISSDKSEDSLVDKLQMRSVVLLRNFCIGNLKYTENLAPFIRGPLFVLLKTTQYSYLSSPEKVVLGSDLLNDILKVNYSNVQISDLFFLSQYIKKISSNVQNKELQAMEDGAVEAYSNTETQKFAGQGNQEYIEKEEEDDEEDVNCELLLNLSTCLETIVAKDETINFTNEEQLVLSMQKNLILSLVCLESKTFNNKLIVMRRLISCAGNISANLTNSNKREQSLCIETIKSSASSYALAAALMILCNSVASKSDAVALLKLISLSEFIQVGSLLQDPLQYQGFLDLLRKLLNLENTMWLDIKDLFTLFQIMRRCHEQTKYYNNLRSLLTNLLNKTLTVLPSSKIHNLISSDPTIISFIAEHGTLTSCIAMDKLLVSKKALPKEAITSLWDSIFKFQNLGQAEQLSISDLFHITKTVGIYLKDSSVTADVNPIENILFKDYIQKLTLILETILSFKENKDKGSESCFNNGKFIAGIILNIVKNTKCLTPEEQNLEALAKSFF</sequence>
<dbReference type="OrthoDB" id="4059796at2759"/>
<reference evidence="1 2" key="1">
    <citation type="journal article" date="2019" name="BMC Genomics">
        <title>Chromosome level assembly and comparative genome analysis confirm lager-brewing yeasts originated from a single hybridization.</title>
        <authorList>
            <person name="Salazar A.N."/>
            <person name="Gorter de Vries A.R."/>
            <person name="van den Broek M."/>
            <person name="Brouwers N."/>
            <person name="de la Torre Cortes P."/>
            <person name="Kuijpers N.G.A."/>
            <person name="Daran J.G."/>
            <person name="Abeel T."/>
        </authorList>
    </citation>
    <scope>NUCLEOTIDE SEQUENCE [LARGE SCALE GENOMIC DNA]</scope>
    <source>
        <strain evidence="1 2">CBS 1483</strain>
    </source>
</reference>
<organism evidence="1 2">
    <name type="scientific">Saccharomyces pastorianus</name>
    <name type="common">Lager yeast</name>
    <name type="synonym">Saccharomyces cerevisiae x Saccharomyces eubayanus</name>
    <dbReference type="NCBI Taxonomy" id="27292"/>
    <lineage>
        <taxon>Eukaryota</taxon>
        <taxon>Fungi</taxon>
        <taxon>Dikarya</taxon>
        <taxon>Ascomycota</taxon>
        <taxon>Saccharomycotina</taxon>
        <taxon>Saccharomycetes</taxon>
        <taxon>Saccharomycetales</taxon>
        <taxon>Saccharomycetaceae</taxon>
        <taxon>Saccharomyces</taxon>
    </lineage>
</organism>
<dbReference type="PANTHER" id="PTHR10957">
    <property type="entry name" value="RAP1 GTPASE-GDP DISSOCIATION STIMULATOR 1"/>
    <property type="match status" value="1"/>
</dbReference>
<protein>
    <submittedName>
        <fullName evidence="1">Bud emergence protein</fullName>
    </submittedName>
</protein>
<name>A0A6C1E1E6_SACPS</name>
<evidence type="ECO:0000313" key="2">
    <source>
        <dbReference type="Proteomes" id="UP000501346"/>
    </source>
</evidence>
<proteinExistence type="predicted"/>
<dbReference type="GO" id="GO:0005085">
    <property type="term" value="F:guanyl-nucleotide exchange factor activity"/>
    <property type="evidence" value="ECO:0007669"/>
    <property type="project" value="InterPro"/>
</dbReference>
<gene>
    <name evidence="1" type="primary">BEM4_1</name>
    <name evidence="1" type="ORF">GRS66_005251</name>
</gene>
<dbReference type="EMBL" id="CP048997">
    <property type="protein sequence ID" value="QID82819.1"/>
    <property type="molecule type" value="Genomic_DNA"/>
</dbReference>
<dbReference type="AlphaFoldDB" id="A0A6C1E1E6"/>
<accession>A0A6C1E1E6</accession>
<dbReference type="InterPro" id="IPR040144">
    <property type="entry name" value="RAP1GDS1"/>
</dbReference>
<keyword evidence="2" id="KW-1185">Reference proteome</keyword>